<dbReference type="Proteomes" id="UP000749646">
    <property type="component" value="Unassembled WGS sequence"/>
</dbReference>
<evidence type="ECO:0000313" key="3">
    <source>
        <dbReference type="Proteomes" id="UP000749646"/>
    </source>
</evidence>
<gene>
    <name evidence="2" type="ORF">BGZ65_011613</name>
</gene>
<protein>
    <submittedName>
        <fullName evidence="2">Uncharacterized protein</fullName>
    </submittedName>
</protein>
<organism evidence="2 3">
    <name type="scientific">Modicella reniformis</name>
    <dbReference type="NCBI Taxonomy" id="1440133"/>
    <lineage>
        <taxon>Eukaryota</taxon>
        <taxon>Fungi</taxon>
        <taxon>Fungi incertae sedis</taxon>
        <taxon>Mucoromycota</taxon>
        <taxon>Mortierellomycotina</taxon>
        <taxon>Mortierellomycetes</taxon>
        <taxon>Mortierellales</taxon>
        <taxon>Mortierellaceae</taxon>
        <taxon>Modicella</taxon>
    </lineage>
</organism>
<evidence type="ECO:0000313" key="2">
    <source>
        <dbReference type="EMBL" id="KAF9944778.1"/>
    </source>
</evidence>
<feature type="non-terminal residue" evidence="2">
    <location>
        <position position="1"/>
    </location>
</feature>
<reference evidence="2" key="1">
    <citation type="journal article" date="2020" name="Fungal Divers.">
        <title>Resolving the Mortierellaceae phylogeny through synthesis of multi-gene phylogenetics and phylogenomics.</title>
        <authorList>
            <person name="Vandepol N."/>
            <person name="Liber J."/>
            <person name="Desiro A."/>
            <person name="Na H."/>
            <person name="Kennedy M."/>
            <person name="Barry K."/>
            <person name="Grigoriev I.V."/>
            <person name="Miller A.N."/>
            <person name="O'Donnell K."/>
            <person name="Stajich J.E."/>
            <person name="Bonito G."/>
        </authorList>
    </citation>
    <scope>NUCLEOTIDE SEQUENCE</scope>
    <source>
        <strain evidence="2">MES-2147</strain>
    </source>
</reference>
<proteinExistence type="predicted"/>
<accession>A0A9P6IRJ9</accession>
<dbReference type="AlphaFoldDB" id="A0A9P6IRJ9"/>
<dbReference type="EMBL" id="JAAAHW010008240">
    <property type="protein sequence ID" value="KAF9944778.1"/>
    <property type="molecule type" value="Genomic_DNA"/>
</dbReference>
<name>A0A9P6IRJ9_9FUNG</name>
<evidence type="ECO:0000256" key="1">
    <source>
        <dbReference type="SAM" id="MobiDB-lite"/>
    </source>
</evidence>
<sequence length="106" mass="12002">TEQGGVRRRQGFETQLLSQPDPGPQAAEMDVEESSVGIDVRSRLPVTFQNEDLVASLFPENYIFGHSSFRLAHQKESLRRQAPPQEPQQIPQFIQQLGELVEAEEE</sequence>
<feature type="region of interest" description="Disordered" evidence="1">
    <location>
        <begin position="1"/>
        <end position="34"/>
    </location>
</feature>
<dbReference type="OrthoDB" id="2446643at2759"/>
<comment type="caution">
    <text evidence="2">The sequence shown here is derived from an EMBL/GenBank/DDBJ whole genome shotgun (WGS) entry which is preliminary data.</text>
</comment>
<keyword evidence="3" id="KW-1185">Reference proteome</keyword>